<name>A0A1G2Q6X9_9BACT</name>
<gene>
    <name evidence="2" type="ORF">A2429_03100</name>
</gene>
<feature type="domain" description="CxxC-x17-CxxC" evidence="1">
    <location>
        <begin position="1"/>
        <end position="29"/>
    </location>
</feature>
<evidence type="ECO:0000259" key="1">
    <source>
        <dbReference type="Pfam" id="PF23477"/>
    </source>
</evidence>
<evidence type="ECO:0000313" key="2">
    <source>
        <dbReference type="EMBL" id="OHA56317.1"/>
    </source>
</evidence>
<reference evidence="2 3" key="1">
    <citation type="journal article" date="2016" name="Nat. Commun.">
        <title>Thousands of microbial genomes shed light on interconnected biogeochemical processes in an aquifer system.</title>
        <authorList>
            <person name="Anantharaman K."/>
            <person name="Brown C.T."/>
            <person name="Hug L.A."/>
            <person name="Sharon I."/>
            <person name="Castelle C.J."/>
            <person name="Probst A.J."/>
            <person name="Thomas B.C."/>
            <person name="Singh A."/>
            <person name="Wilkins M.J."/>
            <person name="Karaoz U."/>
            <person name="Brodie E.L."/>
            <person name="Williams K.H."/>
            <person name="Hubbard S.S."/>
            <person name="Banfield J.F."/>
        </authorList>
    </citation>
    <scope>NUCLEOTIDE SEQUENCE [LARGE SCALE GENOMIC DNA]</scope>
</reference>
<protein>
    <recommendedName>
        <fullName evidence="1">CxxC-x17-CxxC domain-containing protein</fullName>
    </recommendedName>
</protein>
<dbReference type="AlphaFoldDB" id="A0A1G2Q6X9"/>
<proteinExistence type="predicted"/>
<dbReference type="EMBL" id="MHTD01000008">
    <property type="protein sequence ID" value="OHA56317.1"/>
    <property type="molecule type" value="Genomic_DNA"/>
</dbReference>
<sequence length="138" mass="15279">MFEDNCWVCGRKVLLPFKPDGIRPVYCKEDMKKIRQGLIAKPKPRLVVTNAVPAVPSSLPTVEEVKSAEPPAAVVESDNITVPPLGSENKPLTVPEMHLIDVLSAEPVSFKKNESPKTELNNKLHSIKPNQVVRFSNE</sequence>
<dbReference type="Pfam" id="PF23477">
    <property type="entry name" value="zf_Tbcl_2"/>
    <property type="match status" value="1"/>
</dbReference>
<dbReference type="InterPro" id="IPR026363">
    <property type="entry name" value="CxxC-x17-CxxC_dom"/>
</dbReference>
<dbReference type="Proteomes" id="UP000178199">
    <property type="component" value="Unassembled WGS sequence"/>
</dbReference>
<organism evidence="2 3">
    <name type="scientific">Candidatus Veblenbacteria bacterium RIFOXYC1_FULL_42_9</name>
    <dbReference type="NCBI Taxonomy" id="1802427"/>
    <lineage>
        <taxon>Bacteria</taxon>
        <taxon>Candidatus Vebleniibacteriota</taxon>
    </lineage>
</organism>
<accession>A0A1G2Q6X9</accession>
<evidence type="ECO:0000313" key="3">
    <source>
        <dbReference type="Proteomes" id="UP000178199"/>
    </source>
</evidence>
<comment type="caution">
    <text evidence="2">The sequence shown here is derived from an EMBL/GenBank/DDBJ whole genome shotgun (WGS) entry which is preliminary data.</text>
</comment>